<dbReference type="AlphaFoldDB" id="A0A402D5V4"/>
<evidence type="ECO:0000313" key="2">
    <source>
        <dbReference type="Proteomes" id="UP000287394"/>
    </source>
</evidence>
<keyword evidence="2" id="KW-1185">Reference proteome</keyword>
<dbReference type="KEGG" id="ccot:CCAX7_54770"/>
<evidence type="ECO:0000313" key="1">
    <source>
        <dbReference type="EMBL" id="BDI33426.1"/>
    </source>
</evidence>
<dbReference type="RefSeq" id="WP_119324828.1">
    <property type="nucleotide sequence ID" value="NZ_AP025739.1"/>
</dbReference>
<name>A0A402D5V4_9BACT</name>
<dbReference type="Proteomes" id="UP000287394">
    <property type="component" value="Chromosome"/>
</dbReference>
<organism evidence="1 2">
    <name type="scientific">Capsulimonas corticalis</name>
    <dbReference type="NCBI Taxonomy" id="2219043"/>
    <lineage>
        <taxon>Bacteria</taxon>
        <taxon>Bacillati</taxon>
        <taxon>Armatimonadota</taxon>
        <taxon>Armatimonadia</taxon>
        <taxon>Capsulimonadales</taxon>
        <taxon>Capsulimonadaceae</taxon>
        <taxon>Capsulimonas</taxon>
    </lineage>
</organism>
<reference evidence="1 2" key="1">
    <citation type="journal article" date="2019" name="Int. J. Syst. Evol. Microbiol.">
        <title>Capsulimonas corticalis gen. nov., sp. nov., an aerobic capsulated bacterium, of a novel bacterial order, Capsulimonadales ord. nov., of the class Armatimonadia of the phylum Armatimonadetes.</title>
        <authorList>
            <person name="Li J."/>
            <person name="Kudo C."/>
            <person name="Tonouchi A."/>
        </authorList>
    </citation>
    <scope>NUCLEOTIDE SEQUENCE [LARGE SCALE GENOMIC DNA]</scope>
    <source>
        <strain evidence="1 2">AX-7</strain>
    </source>
</reference>
<dbReference type="EMBL" id="AP025739">
    <property type="protein sequence ID" value="BDI33426.1"/>
    <property type="molecule type" value="Genomic_DNA"/>
</dbReference>
<accession>A0A402D5V4</accession>
<sequence length="93" mass="10191">MCKCTPGIRTPFCGKPGCTWTDDPEEVDPKSLAAEKADFLRAEMQKIITVARDCKSTGLLYNRELSEAITCAETAYLWLEQLPGGSKSLEFGG</sequence>
<gene>
    <name evidence="1" type="ORF">CCAX7_54770</name>
</gene>
<protein>
    <submittedName>
        <fullName evidence="1">Uncharacterized protein</fullName>
    </submittedName>
</protein>
<proteinExistence type="predicted"/>